<proteinExistence type="predicted"/>
<reference evidence="2 3" key="1">
    <citation type="submission" date="2024-07" db="EMBL/GenBank/DDBJ databases">
        <title>Chromosome-level genome assembly of the water stick insect Ranatra chinensis (Heteroptera: Nepidae).</title>
        <authorList>
            <person name="Liu X."/>
        </authorList>
    </citation>
    <scope>NUCLEOTIDE SEQUENCE [LARGE SCALE GENOMIC DNA]</scope>
    <source>
        <strain evidence="2">Cailab_2021Rc</strain>
        <tissue evidence="2">Muscle</tissue>
    </source>
</reference>
<protein>
    <submittedName>
        <fullName evidence="2">Uncharacterized protein</fullName>
    </submittedName>
</protein>
<comment type="caution">
    <text evidence="2">The sequence shown here is derived from an EMBL/GenBank/DDBJ whole genome shotgun (WGS) entry which is preliminary data.</text>
</comment>
<feature type="region of interest" description="Disordered" evidence="1">
    <location>
        <begin position="29"/>
        <end position="51"/>
    </location>
</feature>
<evidence type="ECO:0000313" key="2">
    <source>
        <dbReference type="EMBL" id="KAL1138702.1"/>
    </source>
</evidence>
<dbReference type="EMBL" id="JBFDAA010000003">
    <property type="protein sequence ID" value="KAL1138702.1"/>
    <property type="molecule type" value="Genomic_DNA"/>
</dbReference>
<sequence>MKRFPILRFPHWEYSQVYDTQYEVNWNSTAEDQPDPVRTNELRSGDDRPRWKPMSIKSATRQIMDAILYEKESVAVPGHMSFFAGLIRMMPSKVWNKLYQVLGAVPQSPDKEMRQTLVYYDIVNESQ</sequence>
<dbReference type="AlphaFoldDB" id="A0ABD0Z2I9"/>
<dbReference type="Proteomes" id="UP001558652">
    <property type="component" value="Unassembled WGS sequence"/>
</dbReference>
<name>A0ABD0Z2I9_9HEMI</name>
<feature type="compositionally biased region" description="Basic and acidic residues" evidence="1">
    <location>
        <begin position="38"/>
        <end position="50"/>
    </location>
</feature>
<keyword evidence="3" id="KW-1185">Reference proteome</keyword>
<gene>
    <name evidence="2" type="ORF">AAG570_008764</name>
</gene>
<evidence type="ECO:0000313" key="3">
    <source>
        <dbReference type="Proteomes" id="UP001558652"/>
    </source>
</evidence>
<organism evidence="2 3">
    <name type="scientific">Ranatra chinensis</name>
    <dbReference type="NCBI Taxonomy" id="642074"/>
    <lineage>
        <taxon>Eukaryota</taxon>
        <taxon>Metazoa</taxon>
        <taxon>Ecdysozoa</taxon>
        <taxon>Arthropoda</taxon>
        <taxon>Hexapoda</taxon>
        <taxon>Insecta</taxon>
        <taxon>Pterygota</taxon>
        <taxon>Neoptera</taxon>
        <taxon>Paraneoptera</taxon>
        <taxon>Hemiptera</taxon>
        <taxon>Heteroptera</taxon>
        <taxon>Panheteroptera</taxon>
        <taxon>Nepomorpha</taxon>
        <taxon>Nepidae</taxon>
        <taxon>Ranatrinae</taxon>
        <taxon>Ranatra</taxon>
    </lineage>
</organism>
<accession>A0ABD0Z2I9</accession>
<evidence type="ECO:0000256" key="1">
    <source>
        <dbReference type="SAM" id="MobiDB-lite"/>
    </source>
</evidence>